<feature type="compositionally biased region" description="Polar residues" evidence="1">
    <location>
        <begin position="1"/>
        <end position="10"/>
    </location>
</feature>
<dbReference type="EMBL" id="KV441549">
    <property type="protein sequence ID" value="OAG10189.1"/>
    <property type="molecule type" value="Genomic_DNA"/>
</dbReference>
<dbReference type="Proteomes" id="UP000077069">
    <property type="component" value="Unassembled WGS sequence"/>
</dbReference>
<feature type="non-terminal residue" evidence="2">
    <location>
        <position position="1"/>
    </location>
</feature>
<feature type="region of interest" description="Disordered" evidence="1">
    <location>
        <begin position="150"/>
        <end position="174"/>
    </location>
</feature>
<dbReference type="GeneID" id="28767363"/>
<reference evidence="2 3" key="1">
    <citation type="submission" date="2016-05" db="EMBL/GenBank/DDBJ databases">
        <title>Comparative analysis of secretome profiles of manganese(II)-oxidizing ascomycete fungi.</title>
        <authorList>
            <consortium name="DOE Joint Genome Institute"/>
            <person name="Zeiner C.A."/>
            <person name="Purvine S.O."/>
            <person name="Zink E.M."/>
            <person name="Wu S."/>
            <person name="Pasa-Tolic L."/>
            <person name="Chaput D.L."/>
            <person name="Haridas S."/>
            <person name="Grigoriev I.V."/>
            <person name="Santelli C.M."/>
            <person name="Hansel C.M."/>
        </authorList>
    </citation>
    <scope>NUCLEOTIDE SEQUENCE [LARGE SCALE GENOMIC DNA]</scope>
    <source>
        <strain evidence="2 3">AP3s5-JAC2a</strain>
    </source>
</reference>
<keyword evidence="3" id="KW-1185">Reference proteome</keyword>
<organism evidence="2 3">
    <name type="scientific">Paraphaeosphaeria sporulosa</name>
    <dbReference type="NCBI Taxonomy" id="1460663"/>
    <lineage>
        <taxon>Eukaryota</taxon>
        <taxon>Fungi</taxon>
        <taxon>Dikarya</taxon>
        <taxon>Ascomycota</taxon>
        <taxon>Pezizomycotina</taxon>
        <taxon>Dothideomycetes</taxon>
        <taxon>Pleosporomycetidae</taxon>
        <taxon>Pleosporales</taxon>
        <taxon>Massarineae</taxon>
        <taxon>Didymosphaeriaceae</taxon>
        <taxon>Paraphaeosphaeria</taxon>
    </lineage>
</organism>
<gene>
    <name evidence="2" type="ORF">CC84DRAFT_1236359</name>
</gene>
<feature type="region of interest" description="Disordered" evidence="1">
    <location>
        <begin position="188"/>
        <end position="214"/>
    </location>
</feature>
<dbReference type="InParanoid" id="A0A177CTV4"/>
<sequence length="273" mass="30049">RIQHRSTISLSPPLKPTTHGHPQTIRVTVQFRSPTMCKYFKKIFTCSHFSQIYVERCLPACKPGVEACTTTDASHDPDAFNAQLDRDARRSYFACFKCITEEANAERTAAAEAAAALEQDPAKRAETMLRQARYTSTAVKADANRKVAERKIKTERDADAAKAEALKAEKEPAARGEGMWIEMGSAHKKKGWGGHGRGFRDEKSAVQSAPPMPTFRMGVDAAVGGWEGKTGEFKKANVPSSANETGTGSGVGAWPRKILIKPVQKQRENWGWK</sequence>
<accession>A0A177CTV4</accession>
<evidence type="ECO:0000313" key="2">
    <source>
        <dbReference type="EMBL" id="OAG10189.1"/>
    </source>
</evidence>
<name>A0A177CTV4_9PLEO</name>
<protein>
    <submittedName>
        <fullName evidence="2">Uncharacterized protein</fullName>
    </submittedName>
</protein>
<dbReference type="OrthoDB" id="3794829at2759"/>
<dbReference type="AlphaFoldDB" id="A0A177CTV4"/>
<proteinExistence type="predicted"/>
<evidence type="ECO:0000256" key="1">
    <source>
        <dbReference type="SAM" id="MobiDB-lite"/>
    </source>
</evidence>
<feature type="region of interest" description="Disordered" evidence="1">
    <location>
        <begin position="1"/>
        <end position="21"/>
    </location>
</feature>
<dbReference type="RefSeq" id="XP_018040554.1">
    <property type="nucleotide sequence ID" value="XM_018183877.1"/>
</dbReference>
<evidence type="ECO:0000313" key="3">
    <source>
        <dbReference type="Proteomes" id="UP000077069"/>
    </source>
</evidence>